<reference evidence="2 3" key="1">
    <citation type="journal article" date="2015" name="Sci. Rep.">
        <title>Genome of the facultative scuticociliatosis pathogen Pseudocohnilembus persalinus provides insight into its virulence through horizontal gene transfer.</title>
        <authorList>
            <person name="Xiong J."/>
            <person name="Wang G."/>
            <person name="Cheng J."/>
            <person name="Tian M."/>
            <person name="Pan X."/>
            <person name="Warren A."/>
            <person name="Jiang C."/>
            <person name="Yuan D."/>
            <person name="Miao W."/>
        </authorList>
    </citation>
    <scope>NUCLEOTIDE SEQUENCE [LARGE SCALE GENOMIC DNA]</scope>
    <source>
        <strain evidence="2">36N120E</strain>
    </source>
</reference>
<dbReference type="InParanoid" id="A0A0V0QMB3"/>
<dbReference type="PANTHER" id="PTHR10151">
    <property type="entry name" value="ECTONUCLEOTIDE PYROPHOSPHATASE/PHOSPHODIESTERASE"/>
    <property type="match status" value="1"/>
</dbReference>
<dbReference type="Pfam" id="PF01663">
    <property type="entry name" value="Phosphodiest"/>
    <property type="match status" value="1"/>
</dbReference>
<keyword evidence="1" id="KW-0732">Signal</keyword>
<name>A0A0V0QMB3_PSEPJ</name>
<comment type="caution">
    <text evidence="2">The sequence shown here is derived from an EMBL/GenBank/DDBJ whole genome shotgun (WGS) entry which is preliminary data.</text>
</comment>
<proteinExistence type="predicted"/>
<organism evidence="2 3">
    <name type="scientific">Pseudocohnilembus persalinus</name>
    <name type="common">Ciliate</name>
    <dbReference type="NCBI Taxonomy" id="266149"/>
    <lineage>
        <taxon>Eukaryota</taxon>
        <taxon>Sar</taxon>
        <taxon>Alveolata</taxon>
        <taxon>Ciliophora</taxon>
        <taxon>Intramacronucleata</taxon>
        <taxon>Oligohymenophorea</taxon>
        <taxon>Scuticociliatia</taxon>
        <taxon>Philasterida</taxon>
        <taxon>Pseudocohnilembidae</taxon>
        <taxon>Pseudocohnilembus</taxon>
    </lineage>
</organism>
<feature type="signal peptide" evidence="1">
    <location>
        <begin position="1"/>
        <end position="20"/>
    </location>
</feature>
<dbReference type="AlphaFoldDB" id="A0A0V0QMB3"/>
<evidence type="ECO:0000313" key="2">
    <source>
        <dbReference type="EMBL" id="KRX03475.1"/>
    </source>
</evidence>
<dbReference type="InterPro" id="IPR002591">
    <property type="entry name" value="Phosphodiest/P_Trfase"/>
</dbReference>
<evidence type="ECO:0000256" key="1">
    <source>
        <dbReference type="SAM" id="SignalP"/>
    </source>
</evidence>
<keyword evidence="3" id="KW-1185">Reference proteome</keyword>
<accession>A0A0V0QMB3</accession>
<evidence type="ECO:0000313" key="3">
    <source>
        <dbReference type="Proteomes" id="UP000054937"/>
    </source>
</evidence>
<dbReference type="Proteomes" id="UP000054937">
    <property type="component" value="Unassembled WGS sequence"/>
</dbReference>
<sequence length="334" mass="38466">MKYFIIQIITLFAIFNFSEQVFQQNDLIQENDKQNQHNQQKKVLLLGLDGLDYRQLSNGITNGELIGLSQFTYQKSYCGGEIGTPTEQPVKSGPSWMTILTGNWMNQHHVSTNLSGPTQETKSIYRYIKQANPGSNLAIVSHWSVIENKLLRNDRQDIDIIQQILSDENDNNIYEKWLRTLKNGIPDFTFFHFNDIDHSAHLQGFGETVNTKIINADKVIQKIMLKIKELISQNQNLDFLVMLVSDHGRDKYGWTHGNTIKQYYSEKLTWIGTNQPQIFNDEFFLPSTAPIQKLNSIYNFPPITNIVPTILNYLEIDYKKENINGISMIGDIGQ</sequence>
<dbReference type="SUPFAM" id="SSF53649">
    <property type="entry name" value="Alkaline phosphatase-like"/>
    <property type="match status" value="1"/>
</dbReference>
<dbReference type="Gene3D" id="3.40.720.10">
    <property type="entry name" value="Alkaline Phosphatase, subunit A"/>
    <property type="match status" value="1"/>
</dbReference>
<gene>
    <name evidence="2" type="ORF">PPERSA_02854</name>
</gene>
<dbReference type="InterPro" id="IPR017850">
    <property type="entry name" value="Alkaline_phosphatase_core_sf"/>
</dbReference>
<dbReference type="EMBL" id="LDAU01000131">
    <property type="protein sequence ID" value="KRX03475.1"/>
    <property type="molecule type" value="Genomic_DNA"/>
</dbReference>
<protein>
    <submittedName>
        <fullName evidence="2">Alkaline-phosphatase-like, core domain</fullName>
    </submittedName>
</protein>
<feature type="chain" id="PRO_5006867516" evidence="1">
    <location>
        <begin position="21"/>
        <end position="334"/>
    </location>
</feature>
<dbReference type="PANTHER" id="PTHR10151:SF120">
    <property type="entry name" value="BIS(5'-ADENOSYL)-TRIPHOSPHATASE"/>
    <property type="match status" value="1"/>
</dbReference>
<dbReference type="GO" id="GO:0016787">
    <property type="term" value="F:hydrolase activity"/>
    <property type="evidence" value="ECO:0007669"/>
    <property type="project" value="UniProtKB-ARBA"/>
</dbReference>